<dbReference type="Pfam" id="PF00563">
    <property type="entry name" value="EAL"/>
    <property type="match status" value="1"/>
</dbReference>
<dbReference type="KEGG" id="rpm:RSPPHO_02766"/>
<keyword evidence="4" id="KW-1185">Reference proteome</keyword>
<dbReference type="PROSITE" id="PS50887">
    <property type="entry name" value="GGDEF"/>
    <property type="match status" value="1"/>
</dbReference>
<evidence type="ECO:0000313" key="3">
    <source>
        <dbReference type="EMBL" id="CCG09392.1"/>
    </source>
</evidence>
<dbReference type="CDD" id="cd01949">
    <property type="entry name" value="GGDEF"/>
    <property type="match status" value="1"/>
</dbReference>
<dbReference type="SUPFAM" id="SSF55073">
    <property type="entry name" value="Nucleotide cyclase"/>
    <property type="match status" value="1"/>
</dbReference>
<evidence type="ECO:0000259" key="2">
    <source>
        <dbReference type="PROSITE" id="PS50887"/>
    </source>
</evidence>
<dbReference type="InterPro" id="IPR029787">
    <property type="entry name" value="Nucleotide_cyclase"/>
</dbReference>
<dbReference type="AlphaFoldDB" id="H6SNR1"/>
<name>H6SNR1_PARPM</name>
<dbReference type="EMBL" id="HE663493">
    <property type="protein sequence ID" value="CCG09392.1"/>
    <property type="molecule type" value="Genomic_DNA"/>
</dbReference>
<dbReference type="PROSITE" id="PS50883">
    <property type="entry name" value="EAL"/>
    <property type="match status" value="1"/>
</dbReference>
<dbReference type="FunFam" id="3.20.20.450:FF:000001">
    <property type="entry name" value="Cyclic di-GMP phosphodiesterase yahA"/>
    <property type="match status" value="1"/>
</dbReference>
<evidence type="ECO:0000259" key="1">
    <source>
        <dbReference type="PROSITE" id="PS50883"/>
    </source>
</evidence>
<sequence length="449" mass="49979">MAHSLSVFRDAMARIDYLASNDPLTHLLNRHGFHQAASRLLANTGRTAFLYRVNLRRFKDVNQTFGYHTGDSLLTEVATRLRLIVSGEDIAARLGADDFALLTVDDLDTEAAWKTCEDIRDALSLPVMVGHGSVDLHPCIGFACWPEDAQDLVSLERCAELAVQRAKDDPGHPIRRFELAMAEDMEAAARVRQDLRAGIECGDLHLLYQPKVALRSGRLVGMEALVRWDHPRHGRISPDTFIPVAESSGLIIPLGEWVLRECCRQMQVWRAEGLTDLRVSINMSPVQVFSQDVAAMVAAVLVETNLPPEALEVEITEGVFVHDEERARQQFEGLREMGVALSIDDFGTGYSALSYLKRLPVSALKIDQSFVREITTKPENARLCRAIIGVAHDFGLDVVAEGIETAEHLAYLRSEGCDYGQGYHFAKPLEAEAFKALALQQPWLIRENV</sequence>
<dbReference type="Gene3D" id="3.30.70.270">
    <property type="match status" value="1"/>
</dbReference>
<dbReference type="NCBIfam" id="TIGR00254">
    <property type="entry name" value="GGDEF"/>
    <property type="match status" value="1"/>
</dbReference>
<dbReference type="SMART" id="SM00052">
    <property type="entry name" value="EAL"/>
    <property type="match status" value="1"/>
</dbReference>
<dbReference type="Gene3D" id="3.20.20.450">
    <property type="entry name" value="EAL domain"/>
    <property type="match status" value="1"/>
</dbReference>
<feature type="domain" description="EAL" evidence="1">
    <location>
        <begin position="188"/>
        <end position="442"/>
    </location>
</feature>
<reference evidence="3 4" key="1">
    <citation type="submission" date="2012-02" db="EMBL/GenBank/DDBJ databases">
        <title>Shotgun genome sequence of Phaeospirillum photometricum DSM 122.</title>
        <authorList>
            <person name="Duquesne K."/>
            <person name="Sturgis J."/>
        </authorList>
    </citation>
    <scope>NUCLEOTIDE SEQUENCE [LARGE SCALE GENOMIC DNA]</scope>
    <source>
        <strain evidence="4">DSM122</strain>
    </source>
</reference>
<dbReference type="PANTHER" id="PTHR44757">
    <property type="entry name" value="DIGUANYLATE CYCLASE DGCP"/>
    <property type="match status" value="1"/>
</dbReference>
<dbReference type="STRING" id="1150469.RSPPHO_02766"/>
<feature type="domain" description="GGDEF" evidence="2">
    <location>
        <begin position="46"/>
        <end position="179"/>
    </location>
</feature>
<protein>
    <submittedName>
        <fullName evidence="3">Diguanylate cyclase/phosphodiesterase</fullName>
    </submittedName>
</protein>
<evidence type="ECO:0000313" key="4">
    <source>
        <dbReference type="Proteomes" id="UP000033220"/>
    </source>
</evidence>
<organism evidence="3 4">
    <name type="scientific">Pararhodospirillum photometricum DSM 122</name>
    <dbReference type="NCBI Taxonomy" id="1150469"/>
    <lineage>
        <taxon>Bacteria</taxon>
        <taxon>Pseudomonadati</taxon>
        <taxon>Pseudomonadota</taxon>
        <taxon>Alphaproteobacteria</taxon>
        <taxon>Rhodospirillales</taxon>
        <taxon>Rhodospirillaceae</taxon>
        <taxon>Pararhodospirillum</taxon>
    </lineage>
</organism>
<dbReference type="Pfam" id="PF00990">
    <property type="entry name" value="GGDEF"/>
    <property type="match status" value="1"/>
</dbReference>
<dbReference type="Proteomes" id="UP000033220">
    <property type="component" value="Chromosome DSM 122"/>
</dbReference>
<dbReference type="InterPro" id="IPR035919">
    <property type="entry name" value="EAL_sf"/>
</dbReference>
<dbReference type="eggNOG" id="COG5001">
    <property type="taxonomic scope" value="Bacteria"/>
</dbReference>
<proteinExistence type="predicted"/>
<gene>
    <name evidence="3" type="ORF">RSPPHO_02766</name>
</gene>
<dbReference type="SMART" id="SM00267">
    <property type="entry name" value="GGDEF"/>
    <property type="match status" value="1"/>
</dbReference>
<dbReference type="PANTHER" id="PTHR44757:SF2">
    <property type="entry name" value="BIOFILM ARCHITECTURE MAINTENANCE PROTEIN MBAA"/>
    <property type="match status" value="1"/>
</dbReference>
<dbReference type="PATRIC" id="fig|1150469.3.peg.3134"/>
<dbReference type="InterPro" id="IPR000160">
    <property type="entry name" value="GGDEF_dom"/>
</dbReference>
<dbReference type="HOGENOM" id="CLU_000445_70_50_5"/>
<dbReference type="CDD" id="cd01948">
    <property type="entry name" value="EAL"/>
    <property type="match status" value="1"/>
</dbReference>
<dbReference type="InterPro" id="IPR052155">
    <property type="entry name" value="Biofilm_reg_signaling"/>
</dbReference>
<dbReference type="InterPro" id="IPR043128">
    <property type="entry name" value="Rev_trsase/Diguanyl_cyclase"/>
</dbReference>
<dbReference type="SUPFAM" id="SSF141868">
    <property type="entry name" value="EAL domain-like"/>
    <property type="match status" value="1"/>
</dbReference>
<accession>H6SNR1</accession>
<dbReference type="InterPro" id="IPR001633">
    <property type="entry name" value="EAL_dom"/>
</dbReference>